<dbReference type="EMBL" id="CVMG01000006">
    <property type="protein sequence ID" value="CRG49478.1"/>
    <property type="molecule type" value="Genomic_DNA"/>
</dbReference>
<keyword evidence="2" id="KW-1185">Reference proteome</keyword>
<proteinExistence type="predicted"/>
<sequence length="46" mass="5160">MRPSLTRPLLWCQHVIIFTTSHLSVLAAKCKLVDLAQKKTLGQTVI</sequence>
<organism evidence="1 2">
    <name type="scientific">Yersinia wautersii</name>
    <dbReference type="NCBI Taxonomy" id="1341643"/>
    <lineage>
        <taxon>Bacteria</taxon>
        <taxon>Pseudomonadati</taxon>
        <taxon>Pseudomonadota</taxon>
        <taxon>Gammaproteobacteria</taxon>
        <taxon>Enterobacterales</taxon>
        <taxon>Yersiniaceae</taxon>
        <taxon>Yersinia</taxon>
    </lineage>
</organism>
<reference evidence="1 2" key="1">
    <citation type="submission" date="2015-03" db="EMBL/GenBank/DDBJ databases">
        <authorList>
            <consortium name="Pathogen Informatics"/>
            <person name="Murphy D."/>
        </authorList>
    </citation>
    <scope>NUCLEOTIDE SEQUENCE [LARGE SCALE GENOMIC DNA]</scope>
    <source>
        <strain evidence="1 2">WP-931201</strain>
    </source>
</reference>
<gene>
    <name evidence="1" type="ORF">ERS008478_01004</name>
</gene>
<evidence type="ECO:0000313" key="1">
    <source>
        <dbReference type="EMBL" id="CRG49478.1"/>
    </source>
</evidence>
<comment type="caution">
    <text evidence="1">The sequence shown here is derived from an EMBL/GenBank/DDBJ whole genome shotgun (WGS) entry which is preliminary data.</text>
</comment>
<protein>
    <submittedName>
        <fullName evidence="1">Uncharacterized protein</fullName>
    </submittedName>
</protein>
<evidence type="ECO:0000313" key="2">
    <source>
        <dbReference type="Proteomes" id="UP000047420"/>
    </source>
</evidence>
<name>A0ABM9TCH9_9GAMM</name>
<dbReference type="Proteomes" id="UP000047420">
    <property type="component" value="Unassembled WGS sequence"/>
</dbReference>
<accession>A0ABM9TCH9</accession>